<dbReference type="Proteomes" id="UP000295264">
    <property type="component" value="Unassembled WGS sequence"/>
</dbReference>
<sequence>TPDADIDVTMIIQADEHVTLIAGTVDLEAVLGKALGAVGDFANPS</sequence>
<evidence type="ECO:0000313" key="2">
    <source>
        <dbReference type="Proteomes" id="UP000295264"/>
    </source>
</evidence>
<feature type="non-terminal residue" evidence="1">
    <location>
        <position position="45"/>
    </location>
</feature>
<accession>A0A484GGR0</accession>
<feature type="non-terminal residue" evidence="1">
    <location>
        <position position="1"/>
    </location>
</feature>
<comment type="caution">
    <text evidence="1">The sequence shown here is derived from an EMBL/GenBank/DDBJ whole genome shotgun (WGS) entry which is preliminary data.</text>
</comment>
<dbReference type="AlphaFoldDB" id="A0A484GGR0"/>
<evidence type="ECO:0000313" key="1">
    <source>
        <dbReference type="EMBL" id="TEA34873.1"/>
    </source>
</evidence>
<gene>
    <name evidence="1" type="ORF">DBR06_SOUSAS4310059</name>
</gene>
<organism evidence="1 2">
    <name type="scientific">Sousa chinensis</name>
    <name type="common">Indo-pacific humpbacked dolphin</name>
    <name type="synonym">Steno chinensis</name>
    <dbReference type="NCBI Taxonomy" id="103600"/>
    <lineage>
        <taxon>Eukaryota</taxon>
        <taxon>Metazoa</taxon>
        <taxon>Chordata</taxon>
        <taxon>Craniata</taxon>
        <taxon>Vertebrata</taxon>
        <taxon>Euteleostomi</taxon>
        <taxon>Mammalia</taxon>
        <taxon>Eutheria</taxon>
        <taxon>Laurasiatheria</taxon>
        <taxon>Artiodactyla</taxon>
        <taxon>Whippomorpha</taxon>
        <taxon>Cetacea</taxon>
        <taxon>Odontoceti</taxon>
        <taxon>Delphinidae</taxon>
        <taxon>Sousa</taxon>
    </lineage>
</organism>
<keyword evidence="2" id="KW-1185">Reference proteome</keyword>
<protein>
    <submittedName>
        <fullName evidence="1">Uncharacterized protein</fullName>
    </submittedName>
</protein>
<proteinExistence type="predicted"/>
<dbReference type="EMBL" id="QWLN02008471">
    <property type="protein sequence ID" value="TEA34873.1"/>
    <property type="molecule type" value="Genomic_DNA"/>
</dbReference>
<name>A0A484GGR0_SOUCH</name>
<reference evidence="1 2" key="1">
    <citation type="journal article" date="2018" name="Genomics">
        <title>Molecular footprints of inshore aquatic adaptation in Indo-Pacific humpback dolphin (Sousa chinensis).</title>
        <authorList>
            <person name="Ming Y."/>
            <person name="Jian J."/>
            <person name="Yu F."/>
            <person name="Yu X."/>
            <person name="Wang J."/>
            <person name="Liu W."/>
        </authorList>
    </citation>
    <scope>NUCLEOTIDE SEQUENCE [LARGE SCALE GENOMIC DNA]</scope>
    <source>
        <strain evidence="1">MY-2018</strain>
        <tissue evidence="1">Skin</tissue>
    </source>
</reference>